<proteinExistence type="predicted"/>
<sequence length="217" mass="25286">MKQKKSWWILVIVSLGVIIPFMAPYLTFNPAKSRAMITSTTLQYPILVTHIIFAFISLITGFLQFIDRIRIKNPHIHRYIGKIYVSSVFVSGILALVVTFYIKDFTKAVAFLTLAILWLFTCWKGYRMAIIKDFKEHRIWMMRNFGLTLVAVTARIFVPVLLLTYYILNGFTLPEGREKMIEEILNVNIWVGIVLNFVIVEWSIMKKEDNSTIRNNL</sequence>
<keyword evidence="1" id="KW-0812">Transmembrane</keyword>
<keyword evidence="3" id="KW-1185">Reference proteome</keyword>
<name>A0A0K9GPM7_9BACI</name>
<dbReference type="STRING" id="1679170.AC625_02555"/>
<reference evidence="3" key="1">
    <citation type="submission" date="2015-07" db="EMBL/GenBank/DDBJ databases">
        <title>Genome sequencing project for genomic taxonomy and phylogenomics of Bacillus-like bacteria.</title>
        <authorList>
            <person name="Liu B."/>
            <person name="Wang J."/>
            <person name="Zhu Y."/>
            <person name="Liu G."/>
            <person name="Chen Q."/>
            <person name="Chen Z."/>
            <person name="Lan J."/>
            <person name="Che J."/>
            <person name="Ge C."/>
            <person name="Shi H."/>
            <person name="Pan Z."/>
            <person name="Liu X."/>
        </authorList>
    </citation>
    <scope>NUCLEOTIDE SEQUENCE [LARGE SCALE GENOMIC DNA]</scope>
    <source>
        <strain evidence="3">FJAT-27997</strain>
    </source>
</reference>
<evidence type="ECO:0000256" key="1">
    <source>
        <dbReference type="SAM" id="Phobius"/>
    </source>
</evidence>
<gene>
    <name evidence="2" type="ORF">AC625_02555</name>
</gene>
<dbReference type="Proteomes" id="UP000037146">
    <property type="component" value="Unassembled WGS sequence"/>
</dbReference>
<dbReference type="RefSeq" id="WP_049679856.1">
    <property type="nucleotide sequence ID" value="NZ_LFZW01000001.1"/>
</dbReference>
<dbReference type="PATRIC" id="fig|1679170.3.peg.507"/>
<feature type="transmembrane region" description="Helical" evidence="1">
    <location>
        <begin position="187"/>
        <end position="204"/>
    </location>
</feature>
<feature type="transmembrane region" description="Helical" evidence="1">
    <location>
        <begin position="46"/>
        <end position="67"/>
    </location>
</feature>
<keyword evidence="1" id="KW-1133">Transmembrane helix</keyword>
<evidence type="ECO:0000313" key="3">
    <source>
        <dbReference type="Proteomes" id="UP000037146"/>
    </source>
</evidence>
<dbReference type="AlphaFoldDB" id="A0A0K9GPM7"/>
<organism evidence="2 3">
    <name type="scientific">Peribacillus loiseleuriae</name>
    <dbReference type="NCBI Taxonomy" id="1679170"/>
    <lineage>
        <taxon>Bacteria</taxon>
        <taxon>Bacillati</taxon>
        <taxon>Bacillota</taxon>
        <taxon>Bacilli</taxon>
        <taxon>Bacillales</taxon>
        <taxon>Bacillaceae</taxon>
        <taxon>Peribacillus</taxon>
    </lineage>
</organism>
<accession>A0A0K9GPM7</accession>
<dbReference type="Pfam" id="PF10067">
    <property type="entry name" value="DUF2306"/>
    <property type="match status" value="1"/>
</dbReference>
<dbReference type="EMBL" id="LFZW01000001">
    <property type="protein sequence ID" value="KMY48531.1"/>
    <property type="molecule type" value="Genomic_DNA"/>
</dbReference>
<feature type="transmembrane region" description="Helical" evidence="1">
    <location>
        <begin position="7"/>
        <end position="26"/>
    </location>
</feature>
<feature type="transmembrane region" description="Helical" evidence="1">
    <location>
        <begin position="108"/>
        <end position="126"/>
    </location>
</feature>
<comment type="caution">
    <text evidence="2">The sequence shown here is derived from an EMBL/GenBank/DDBJ whole genome shotgun (WGS) entry which is preliminary data.</text>
</comment>
<evidence type="ECO:0000313" key="2">
    <source>
        <dbReference type="EMBL" id="KMY48531.1"/>
    </source>
</evidence>
<protein>
    <submittedName>
        <fullName evidence="2">Membrane protein</fullName>
    </submittedName>
</protein>
<keyword evidence="1" id="KW-0472">Membrane</keyword>
<dbReference type="OrthoDB" id="195502at2"/>
<feature type="transmembrane region" description="Helical" evidence="1">
    <location>
        <begin position="79"/>
        <end position="102"/>
    </location>
</feature>
<dbReference type="InterPro" id="IPR018750">
    <property type="entry name" value="DUF2306_membrane"/>
</dbReference>
<feature type="transmembrane region" description="Helical" evidence="1">
    <location>
        <begin position="147"/>
        <end position="167"/>
    </location>
</feature>